<feature type="transmembrane region" description="Helical" evidence="8">
    <location>
        <begin position="103"/>
        <end position="122"/>
    </location>
</feature>
<dbReference type="SUPFAM" id="SSF57196">
    <property type="entry name" value="EGF/Laminin"/>
    <property type="match status" value="1"/>
</dbReference>
<protein>
    <recommendedName>
        <fullName evidence="9">EGF-like domain-containing protein</fullName>
    </recommendedName>
</protein>
<dbReference type="EMBL" id="JARBDR010000919">
    <property type="protein sequence ID" value="KAJ8300024.1"/>
    <property type="molecule type" value="Genomic_DNA"/>
</dbReference>
<dbReference type="InterPro" id="IPR001881">
    <property type="entry name" value="EGF-like_Ca-bd_dom"/>
</dbReference>
<keyword evidence="2" id="KW-0964">Secreted</keyword>
<dbReference type="PROSITE" id="PS00010">
    <property type="entry name" value="ASX_HYDROXYL"/>
    <property type="match status" value="1"/>
</dbReference>
<keyword evidence="8" id="KW-0472">Membrane</keyword>
<evidence type="ECO:0000256" key="2">
    <source>
        <dbReference type="ARBA" id="ARBA00022525"/>
    </source>
</evidence>
<dbReference type="CDD" id="cd00054">
    <property type="entry name" value="EGF_CA"/>
    <property type="match status" value="2"/>
</dbReference>
<dbReference type="PANTHER" id="PTHR47333">
    <property type="entry name" value="VON WILLEBRAND FACTOR C AND EGF DOMAIN-CONTAINING PROTEIN"/>
    <property type="match status" value="1"/>
</dbReference>
<sequence>MKKVFLFSKIILTNINECTSNRHRCYSNQKCINTDGGYECQCPMGYRTRGPGEPCLDIDECLEVPGLCSFRCKNTVGDYECICPFGQTRLADKKSCAGVQWNSYSLIGCINVSTSNSYYYFFFFFYTFMAEKYVRCQMEQPWFINLSVFNLMVMLSSLIFIIFKKF</sequence>
<evidence type="ECO:0000313" key="10">
    <source>
        <dbReference type="EMBL" id="KAJ8300024.1"/>
    </source>
</evidence>
<dbReference type="InterPro" id="IPR052080">
    <property type="entry name" value="vWF_C/EGF_Fibrillin"/>
</dbReference>
<evidence type="ECO:0000259" key="9">
    <source>
        <dbReference type="PROSITE" id="PS50026"/>
    </source>
</evidence>
<evidence type="ECO:0000256" key="8">
    <source>
        <dbReference type="SAM" id="Phobius"/>
    </source>
</evidence>
<dbReference type="Proteomes" id="UP001217089">
    <property type="component" value="Unassembled WGS sequence"/>
</dbReference>
<dbReference type="InterPro" id="IPR000152">
    <property type="entry name" value="EGF-type_Asp/Asn_hydroxyl_site"/>
</dbReference>
<keyword evidence="5" id="KW-1015">Disulfide bond</keyword>
<dbReference type="InterPro" id="IPR018097">
    <property type="entry name" value="EGF_Ca-bd_CS"/>
</dbReference>
<evidence type="ECO:0000256" key="4">
    <source>
        <dbReference type="ARBA" id="ARBA00022729"/>
    </source>
</evidence>
<keyword evidence="8" id="KW-1133">Transmembrane helix</keyword>
<feature type="transmembrane region" description="Helical" evidence="8">
    <location>
        <begin position="142"/>
        <end position="163"/>
    </location>
</feature>
<keyword evidence="3 7" id="KW-0245">EGF-like domain</keyword>
<evidence type="ECO:0000256" key="5">
    <source>
        <dbReference type="ARBA" id="ARBA00023157"/>
    </source>
</evidence>
<keyword evidence="11" id="KW-1185">Reference proteome</keyword>
<dbReference type="InterPro" id="IPR000742">
    <property type="entry name" value="EGF"/>
</dbReference>
<evidence type="ECO:0000256" key="7">
    <source>
        <dbReference type="PROSITE-ProRule" id="PRU00076"/>
    </source>
</evidence>
<name>A0ABQ9E3X0_TEGGR</name>
<dbReference type="PROSITE" id="PS01187">
    <property type="entry name" value="EGF_CA"/>
    <property type="match status" value="1"/>
</dbReference>
<gene>
    <name evidence="10" type="ORF">KUTeg_021543</name>
</gene>
<keyword evidence="8" id="KW-0812">Transmembrane</keyword>
<comment type="caution">
    <text evidence="7">Lacks conserved residue(s) required for the propagation of feature annotation.</text>
</comment>
<accession>A0ABQ9E3X0</accession>
<reference evidence="10 11" key="1">
    <citation type="submission" date="2022-12" db="EMBL/GenBank/DDBJ databases">
        <title>Chromosome-level genome of Tegillarca granosa.</title>
        <authorList>
            <person name="Kim J."/>
        </authorList>
    </citation>
    <scope>NUCLEOTIDE SEQUENCE [LARGE SCALE GENOMIC DNA]</scope>
    <source>
        <strain evidence="10">Teg-2019</strain>
        <tissue evidence="10">Adductor muscle</tissue>
    </source>
</reference>
<keyword evidence="4" id="KW-0732">Signal</keyword>
<dbReference type="SMART" id="SM00181">
    <property type="entry name" value="EGF"/>
    <property type="match status" value="2"/>
</dbReference>
<evidence type="ECO:0000256" key="3">
    <source>
        <dbReference type="ARBA" id="ARBA00022536"/>
    </source>
</evidence>
<dbReference type="PANTHER" id="PTHR47333:SF4">
    <property type="entry name" value="EGF-LIKE DOMAIN-CONTAINING PROTEIN"/>
    <property type="match status" value="1"/>
</dbReference>
<keyword evidence="6" id="KW-0325">Glycoprotein</keyword>
<dbReference type="Gene3D" id="2.10.25.10">
    <property type="entry name" value="Laminin"/>
    <property type="match status" value="2"/>
</dbReference>
<dbReference type="InterPro" id="IPR049883">
    <property type="entry name" value="NOTCH1_EGF-like"/>
</dbReference>
<dbReference type="SMART" id="SM00179">
    <property type="entry name" value="EGF_CA"/>
    <property type="match status" value="2"/>
</dbReference>
<evidence type="ECO:0000313" key="11">
    <source>
        <dbReference type="Proteomes" id="UP001217089"/>
    </source>
</evidence>
<evidence type="ECO:0000256" key="1">
    <source>
        <dbReference type="ARBA" id="ARBA00004613"/>
    </source>
</evidence>
<dbReference type="PROSITE" id="PS50026">
    <property type="entry name" value="EGF_3"/>
    <property type="match status" value="1"/>
</dbReference>
<comment type="caution">
    <text evidence="10">The sequence shown here is derived from an EMBL/GenBank/DDBJ whole genome shotgun (WGS) entry which is preliminary data.</text>
</comment>
<proteinExistence type="predicted"/>
<dbReference type="Pfam" id="PF07645">
    <property type="entry name" value="EGF_CA"/>
    <property type="match status" value="2"/>
</dbReference>
<organism evidence="10 11">
    <name type="scientific">Tegillarca granosa</name>
    <name type="common">Malaysian cockle</name>
    <name type="synonym">Anadara granosa</name>
    <dbReference type="NCBI Taxonomy" id="220873"/>
    <lineage>
        <taxon>Eukaryota</taxon>
        <taxon>Metazoa</taxon>
        <taxon>Spiralia</taxon>
        <taxon>Lophotrochozoa</taxon>
        <taxon>Mollusca</taxon>
        <taxon>Bivalvia</taxon>
        <taxon>Autobranchia</taxon>
        <taxon>Pteriomorphia</taxon>
        <taxon>Arcoida</taxon>
        <taxon>Arcoidea</taxon>
        <taxon>Arcidae</taxon>
        <taxon>Tegillarca</taxon>
    </lineage>
</organism>
<evidence type="ECO:0000256" key="6">
    <source>
        <dbReference type="ARBA" id="ARBA00023180"/>
    </source>
</evidence>
<comment type="subcellular location">
    <subcellularLocation>
        <location evidence="1">Secreted</location>
    </subcellularLocation>
</comment>
<feature type="domain" description="EGF-like" evidence="9">
    <location>
        <begin position="14"/>
        <end position="52"/>
    </location>
</feature>